<dbReference type="InterPro" id="IPR050832">
    <property type="entry name" value="Bact_Acetyltransf"/>
</dbReference>
<evidence type="ECO:0000256" key="1">
    <source>
        <dbReference type="ARBA" id="ARBA00022679"/>
    </source>
</evidence>
<dbReference type="AlphaFoldDB" id="A0A6L9Y6F5"/>
<proteinExistence type="predicted"/>
<dbReference type="Pfam" id="PF00583">
    <property type="entry name" value="Acetyltransf_1"/>
    <property type="match status" value="1"/>
</dbReference>
<keyword evidence="2" id="KW-0012">Acyltransferase</keyword>
<dbReference type="InterPro" id="IPR016181">
    <property type="entry name" value="Acyl_CoA_acyltransferase"/>
</dbReference>
<evidence type="ECO:0000259" key="3">
    <source>
        <dbReference type="PROSITE" id="PS51186"/>
    </source>
</evidence>
<keyword evidence="5" id="KW-1185">Reference proteome</keyword>
<dbReference type="RefSeq" id="WP_163764447.1">
    <property type="nucleotide sequence ID" value="NZ_JAAGYR010000010.1"/>
</dbReference>
<dbReference type="GO" id="GO:0016747">
    <property type="term" value="F:acyltransferase activity, transferring groups other than amino-acyl groups"/>
    <property type="evidence" value="ECO:0007669"/>
    <property type="project" value="InterPro"/>
</dbReference>
<dbReference type="CDD" id="cd04301">
    <property type="entry name" value="NAT_SF"/>
    <property type="match status" value="1"/>
</dbReference>
<sequence>MIHIRKIDTQDVEQLQQIAKQTFIETFAHSNSEADMQHYLSTQFSIAQLKNELNNPDMAFYFAEIAQHIVGYLKLNMKEAQTEPLSPHAVELQRIYILNQWHGQGVGQQLFDFAIQFAKEKQADYLWLGVWEHNHKALRFYQKNGLIPFDRHIFQLGNDAQTDIMMKLTL</sequence>
<reference evidence="4 5" key="1">
    <citation type="submission" date="2020-02" db="EMBL/GenBank/DDBJ databases">
        <title>Pelistega sp. NLN82 were isolated from wild rodents of the Hainan Island.</title>
        <authorList>
            <person name="Niu N."/>
            <person name="Zhou J."/>
        </authorList>
    </citation>
    <scope>NUCLEOTIDE SEQUENCE [LARGE SCALE GENOMIC DNA]</scope>
    <source>
        <strain evidence="4 5">NLN82</strain>
    </source>
</reference>
<feature type="domain" description="N-acetyltransferase" evidence="3">
    <location>
        <begin position="2"/>
        <end position="170"/>
    </location>
</feature>
<dbReference type="SUPFAM" id="SSF55729">
    <property type="entry name" value="Acyl-CoA N-acyltransferases (Nat)"/>
    <property type="match status" value="1"/>
</dbReference>
<evidence type="ECO:0000313" key="5">
    <source>
        <dbReference type="Proteomes" id="UP000477651"/>
    </source>
</evidence>
<dbReference type="PANTHER" id="PTHR43877">
    <property type="entry name" value="AMINOALKYLPHOSPHONATE N-ACETYLTRANSFERASE-RELATED-RELATED"/>
    <property type="match status" value="1"/>
</dbReference>
<dbReference type="Proteomes" id="UP000477651">
    <property type="component" value="Unassembled WGS sequence"/>
</dbReference>
<evidence type="ECO:0000256" key="2">
    <source>
        <dbReference type="ARBA" id="ARBA00023315"/>
    </source>
</evidence>
<dbReference type="PANTHER" id="PTHR43877:SF2">
    <property type="entry name" value="AMINOALKYLPHOSPHONATE N-ACETYLTRANSFERASE-RELATED"/>
    <property type="match status" value="1"/>
</dbReference>
<dbReference type="PROSITE" id="PS51186">
    <property type="entry name" value="GNAT"/>
    <property type="match status" value="1"/>
</dbReference>
<organism evidence="4 5">
    <name type="scientific">Pelistega ratti</name>
    <dbReference type="NCBI Taxonomy" id="2652177"/>
    <lineage>
        <taxon>Bacteria</taxon>
        <taxon>Pseudomonadati</taxon>
        <taxon>Pseudomonadota</taxon>
        <taxon>Betaproteobacteria</taxon>
        <taxon>Burkholderiales</taxon>
        <taxon>Alcaligenaceae</taxon>
        <taxon>Pelistega</taxon>
    </lineage>
</organism>
<gene>
    <name evidence="4" type="ORF">F9B74_05940</name>
</gene>
<name>A0A6L9Y6F5_9BURK</name>
<comment type="caution">
    <text evidence="4">The sequence shown here is derived from an EMBL/GenBank/DDBJ whole genome shotgun (WGS) entry which is preliminary data.</text>
</comment>
<keyword evidence="1 4" id="KW-0808">Transferase</keyword>
<dbReference type="Gene3D" id="3.40.630.30">
    <property type="match status" value="1"/>
</dbReference>
<dbReference type="EMBL" id="JAAGYR010000010">
    <property type="protein sequence ID" value="NEN75866.1"/>
    <property type="molecule type" value="Genomic_DNA"/>
</dbReference>
<evidence type="ECO:0000313" key="4">
    <source>
        <dbReference type="EMBL" id="NEN75866.1"/>
    </source>
</evidence>
<protein>
    <submittedName>
        <fullName evidence="4">GNAT family N-acetyltransferase</fullName>
    </submittedName>
</protein>
<dbReference type="InterPro" id="IPR000182">
    <property type="entry name" value="GNAT_dom"/>
</dbReference>
<accession>A0A6L9Y6F5</accession>